<evidence type="ECO:0000256" key="8">
    <source>
        <dbReference type="ARBA" id="ARBA00022737"/>
    </source>
</evidence>
<dbReference type="Gene3D" id="3.30.200.20">
    <property type="entry name" value="Phosphorylase Kinase, domain 1"/>
    <property type="match status" value="1"/>
</dbReference>
<dbReference type="Pfam" id="PF07714">
    <property type="entry name" value="PK_Tyr_Ser-Thr"/>
    <property type="match status" value="1"/>
</dbReference>
<dbReference type="Proteomes" id="UP000824469">
    <property type="component" value="Unassembled WGS sequence"/>
</dbReference>
<evidence type="ECO:0000256" key="6">
    <source>
        <dbReference type="ARBA" id="ARBA00022692"/>
    </source>
</evidence>
<comment type="subcellular location">
    <subcellularLocation>
        <location evidence="1">Membrane</location>
        <topology evidence="1">Single-pass type I membrane protein</topology>
    </subcellularLocation>
</comment>
<comment type="similarity">
    <text evidence="2">Belongs to the protein kinase superfamily. Ser/Thr protein kinase family.</text>
</comment>
<evidence type="ECO:0000256" key="16">
    <source>
        <dbReference type="PROSITE-ProRule" id="PRU10141"/>
    </source>
</evidence>
<keyword evidence="14" id="KW-0675">Receptor</keyword>
<evidence type="ECO:0000256" key="5">
    <source>
        <dbReference type="ARBA" id="ARBA00022679"/>
    </source>
</evidence>
<dbReference type="OMA" id="TEISHCK"/>
<evidence type="ECO:0000256" key="17">
    <source>
        <dbReference type="SAM" id="Phobius"/>
    </source>
</evidence>
<dbReference type="SUPFAM" id="SSF52058">
    <property type="entry name" value="L domain-like"/>
    <property type="match status" value="1"/>
</dbReference>
<dbReference type="FunFam" id="1.10.510.10:FF:000146">
    <property type="entry name" value="LRR receptor-like serine/threonine-protein kinase IOS1"/>
    <property type="match status" value="1"/>
</dbReference>
<feature type="domain" description="Protein kinase" evidence="18">
    <location>
        <begin position="332"/>
        <end position="607"/>
    </location>
</feature>
<dbReference type="Pfam" id="PF00560">
    <property type="entry name" value="LRR_1"/>
    <property type="match status" value="2"/>
</dbReference>
<evidence type="ECO:0000313" key="20">
    <source>
        <dbReference type="Proteomes" id="UP000824469"/>
    </source>
</evidence>
<comment type="caution">
    <text evidence="19">The sequence shown here is derived from an EMBL/GenBank/DDBJ whole genome shotgun (WGS) entry which is preliminary data.</text>
</comment>
<dbReference type="InterPro" id="IPR032675">
    <property type="entry name" value="LRR_dom_sf"/>
</dbReference>
<proteinExistence type="inferred from homology"/>
<keyword evidence="5" id="KW-0808">Transferase</keyword>
<dbReference type="GO" id="GO:0016020">
    <property type="term" value="C:membrane"/>
    <property type="evidence" value="ECO:0007669"/>
    <property type="project" value="UniProtKB-SubCell"/>
</dbReference>
<dbReference type="GO" id="GO:0005524">
    <property type="term" value="F:ATP binding"/>
    <property type="evidence" value="ECO:0007669"/>
    <property type="project" value="UniProtKB-UniRule"/>
</dbReference>
<keyword evidence="7" id="KW-0732">Signal</keyword>
<dbReference type="PANTHER" id="PTHR48056">
    <property type="entry name" value="LRR RECEPTOR-LIKE SERINE/THREONINE-PROTEIN KINASE-RELATED"/>
    <property type="match status" value="1"/>
</dbReference>
<reference evidence="19 20" key="1">
    <citation type="journal article" date="2021" name="Nat. Plants">
        <title>The Taxus genome provides insights into paclitaxel biosynthesis.</title>
        <authorList>
            <person name="Xiong X."/>
            <person name="Gou J."/>
            <person name="Liao Q."/>
            <person name="Li Y."/>
            <person name="Zhou Q."/>
            <person name="Bi G."/>
            <person name="Li C."/>
            <person name="Du R."/>
            <person name="Wang X."/>
            <person name="Sun T."/>
            <person name="Guo L."/>
            <person name="Liang H."/>
            <person name="Lu P."/>
            <person name="Wu Y."/>
            <person name="Zhang Z."/>
            <person name="Ro D.K."/>
            <person name="Shang Y."/>
            <person name="Huang S."/>
            <person name="Yan J."/>
        </authorList>
    </citation>
    <scope>NUCLEOTIDE SEQUENCE [LARGE SCALE GENOMIC DNA]</scope>
    <source>
        <strain evidence="19">Ta-2019</strain>
    </source>
</reference>
<evidence type="ECO:0000256" key="4">
    <source>
        <dbReference type="ARBA" id="ARBA00022614"/>
    </source>
</evidence>
<dbReference type="GO" id="GO:0004674">
    <property type="term" value="F:protein serine/threonine kinase activity"/>
    <property type="evidence" value="ECO:0007669"/>
    <property type="project" value="UniProtKB-KW"/>
</dbReference>
<dbReference type="InterPro" id="IPR017441">
    <property type="entry name" value="Protein_kinase_ATP_BS"/>
</dbReference>
<accession>A0AA38FV58</accession>
<dbReference type="PROSITE" id="PS00107">
    <property type="entry name" value="PROTEIN_KINASE_ATP"/>
    <property type="match status" value="1"/>
</dbReference>
<keyword evidence="3" id="KW-0723">Serine/threonine-protein kinase</keyword>
<evidence type="ECO:0000256" key="11">
    <source>
        <dbReference type="ARBA" id="ARBA00022840"/>
    </source>
</evidence>
<name>A0AA38FV58_TAXCH</name>
<evidence type="ECO:0000313" key="19">
    <source>
        <dbReference type="EMBL" id="KAH9311056.1"/>
    </source>
</evidence>
<dbReference type="FunFam" id="3.80.10.10:FF:000101">
    <property type="entry name" value="LRR receptor-like serine/threonine-protein kinase ERECTA"/>
    <property type="match status" value="1"/>
</dbReference>
<keyword evidence="6 17" id="KW-0812">Transmembrane</keyword>
<protein>
    <recommendedName>
        <fullName evidence="18">Protein kinase domain-containing protein</fullName>
    </recommendedName>
</protein>
<dbReference type="PROSITE" id="PS50011">
    <property type="entry name" value="PROTEIN_KINASE_DOM"/>
    <property type="match status" value="1"/>
</dbReference>
<evidence type="ECO:0000256" key="1">
    <source>
        <dbReference type="ARBA" id="ARBA00004479"/>
    </source>
</evidence>
<keyword evidence="9 16" id="KW-0547">Nucleotide-binding</keyword>
<dbReference type="SUPFAM" id="SSF56112">
    <property type="entry name" value="Protein kinase-like (PK-like)"/>
    <property type="match status" value="1"/>
</dbReference>
<dbReference type="InterPro" id="IPR013210">
    <property type="entry name" value="LRR_N_plant-typ"/>
</dbReference>
<evidence type="ECO:0000256" key="7">
    <source>
        <dbReference type="ARBA" id="ARBA00022729"/>
    </source>
</evidence>
<dbReference type="Gene3D" id="1.10.510.10">
    <property type="entry name" value="Transferase(Phosphotransferase) domain 1"/>
    <property type="match status" value="1"/>
</dbReference>
<keyword evidence="12 17" id="KW-1133">Transmembrane helix</keyword>
<keyword evidence="13 17" id="KW-0472">Membrane</keyword>
<gene>
    <name evidence="19" type="ORF">KI387_026091</name>
</gene>
<evidence type="ECO:0000256" key="14">
    <source>
        <dbReference type="ARBA" id="ARBA00023170"/>
    </source>
</evidence>
<dbReference type="InterPro" id="IPR011009">
    <property type="entry name" value="Kinase-like_dom_sf"/>
</dbReference>
<evidence type="ECO:0000256" key="2">
    <source>
        <dbReference type="ARBA" id="ARBA00008684"/>
    </source>
</evidence>
<dbReference type="Pfam" id="PF08263">
    <property type="entry name" value="LRRNT_2"/>
    <property type="match status" value="1"/>
</dbReference>
<keyword evidence="4" id="KW-0433">Leucine-rich repeat</keyword>
<evidence type="ECO:0000256" key="9">
    <source>
        <dbReference type="ARBA" id="ARBA00022741"/>
    </source>
</evidence>
<dbReference type="InterPro" id="IPR050647">
    <property type="entry name" value="Plant_LRR-RLKs"/>
</dbReference>
<feature type="transmembrane region" description="Helical" evidence="17">
    <location>
        <begin position="259"/>
        <end position="286"/>
    </location>
</feature>
<evidence type="ECO:0000256" key="13">
    <source>
        <dbReference type="ARBA" id="ARBA00023136"/>
    </source>
</evidence>
<dbReference type="AlphaFoldDB" id="A0AA38FV58"/>
<evidence type="ECO:0000256" key="3">
    <source>
        <dbReference type="ARBA" id="ARBA00022527"/>
    </source>
</evidence>
<dbReference type="InterPro" id="IPR008271">
    <property type="entry name" value="Ser/Thr_kinase_AS"/>
</dbReference>
<dbReference type="SMART" id="SM00220">
    <property type="entry name" value="S_TKc"/>
    <property type="match status" value="1"/>
</dbReference>
<keyword evidence="10" id="KW-0418">Kinase</keyword>
<evidence type="ECO:0000256" key="12">
    <source>
        <dbReference type="ARBA" id="ARBA00022989"/>
    </source>
</evidence>
<dbReference type="InterPro" id="IPR001245">
    <property type="entry name" value="Ser-Thr/Tyr_kinase_cat_dom"/>
</dbReference>
<keyword evidence="8" id="KW-0677">Repeat</keyword>
<keyword evidence="20" id="KW-1185">Reference proteome</keyword>
<sequence>MTAGKMKWVHLPRPLQCLFVVAAFLCFSLRSSALTPEGLALLEFKAKLIDTKNVLRNWNESDTSPCGWSGVTCNRFSKRVTALNLPYLLLGGTISPSVGKLKKLHRLALHENRLHGFIPPEIGTCRELRALYLRDNYLEGEVPAELGNLTHLMILDLSSNTLKGTIPPSIGKLGMLRFLNLSTNFFAGEIPKTGVMGGFTNISFTGNLDLCGLQVQKLCKDTLDFPAMVPETGSGVANGDHGGSVGVVKQGSSRTLARYLNGLLIGAMVTMGVILTVILVFLWVCFLHKKGVNEEYTKIEQLPKPQPERKLVTFHGDLPYTSQEIIKRIEMLDESNIIGSGGFGTVYKLVMGENSAFAVKKIDKCGVASNRQFERELEILGSIKHRNLVNLRGYCVFPSAKMLIYDYLLLGSLDEFLHDCKQPASSLNWNTRLKIALGAGRGLAYLHHDCYPRIVHRDIKASNILIDEKLEAHVSDFGLAKLLEDEETHVTTVIAGTFGYLAPEYLQSGRATEKSDVYSFGVVLLELLSGKRPTDPSFVKEGLNLVGWVNTLMTDHRLEEIVDPKCEYIPLDSIESFLEIATSCVAPSSEERPTMSKVVQMLEEETMPPCSRESCPTMSRVVQILEEETMASEFYDLVL</sequence>
<dbReference type="InterPro" id="IPR001611">
    <property type="entry name" value="Leu-rich_rpt"/>
</dbReference>
<keyword evidence="15" id="KW-0325">Glycoprotein</keyword>
<dbReference type="InterPro" id="IPR000719">
    <property type="entry name" value="Prot_kinase_dom"/>
</dbReference>
<feature type="binding site" evidence="16">
    <location>
        <position position="361"/>
    </location>
    <ligand>
        <name>ATP</name>
        <dbReference type="ChEBI" id="CHEBI:30616"/>
    </ligand>
</feature>
<dbReference type="EMBL" id="JAHRHJ020000006">
    <property type="protein sequence ID" value="KAH9311056.1"/>
    <property type="molecule type" value="Genomic_DNA"/>
</dbReference>
<dbReference type="PANTHER" id="PTHR48056:SF66">
    <property type="entry name" value="LRR RECEPTOR-LIKE SERINE_THREONINE-PROTEIN KINASE FEI 2"/>
    <property type="match status" value="1"/>
</dbReference>
<organism evidence="19 20">
    <name type="scientific">Taxus chinensis</name>
    <name type="common">Chinese yew</name>
    <name type="synonym">Taxus wallichiana var. chinensis</name>
    <dbReference type="NCBI Taxonomy" id="29808"/>
    <lineage>
        <taxon>Eukaryota</taxon>
        <taxon>Viridiplantae</taxon>
        <taxon>Streptophyta</taxon>
        <taxon>Embryophyta</taxon>
        <taxon>Tracheophyta</taxon>
        <taxon>Spermatophyta</taxon>
        <taxon>Pinopsida</taxon>
        <taxon>Pinidae</taxon>
        <taxon>Conifers II</taxon>
        <taxon>Cupressales</taxon>
        <taxon>Taxaceae</taxon>
        <taxon>Taxus</taxon>
    </lineage>
</organism>
<dbReference type="PROSITE" id="PS00108">
    <property type="entry name" value="PROTEIN_KINASE_ST"/>
    <property type="match status" value="1"/>
</dbReference>
<keyword evidence="11 16" id="KW-0067">ATP-binding</keyword>
<evidence type="ECO:0000256" key="10">
    <source>
        <dbReference type="ARBA" id="ARBA00022777"/>
    </source>
</evidence>
<dbReference type="Gene3D" id="3.80.10.10">
    <property type="entry name" value="Ribonuclease Inhibitor"/>
    <property type="match status" value="1"/>
</dbReference>
<evidence type="ECO:0000259" key="18">
    <source>
        <dbReference type="PROSITE" id="PS50011"/>
    </source>
</evidence>
<evidence type="ECO:0000256" key="15">
    <source>
        <dbReference type="ARBA" id="ARBA00023180"/>
    </source>
</evidence>